<evidence type="ECO:0000313" key="1">
    <source>
        <dbReference type="EMBL" id="GEP00364.1"/>
    </source>
</evidence>
<dbReference type="SUPFAM" id="SSF53335">
    <property type="entry name" value="S-adenosyl-L-methionine-dependent methyltransferases"/>
    <property type="match status" value="1"/>
</dbReference>
<accession>A0A512IRM4</accession>
<name>A0A512IRM4_9HYPH</name>
<proteinExistence type="predicted"/>
<dbReference type="EMBL" id="BJZT01000029">
    <property type="protein sequence ID" value="GEP00364.1"/>
    <property type="molecule type" value="Genomic_DNA"/>
</dbReference>
<protein>
    <recommendedName>
        <fullName evidence="3">Sugar O-methyltransferase</fullName>
    </recommendedName>
</protein>
<gene>
    <name evidence="1" type="ORF">MHA02_27510</name>
</gene>
<reference evidence="1 2" key="1">
    <citation type="submission" date="2019-07" db="EMBL/GenBank/DDBJ databases">
        <title>Whole genome shotgun sequence of Methylobacterium haplocladii NBRC 107714.</title>
        <authorList>
            <person name="Hosoyama A."/>
            <person name="Uohara A."/>
            <person name="Ohji S."/>
            <person name="Ichikawa N."/>
        </authorList>
    </citation>
    <scope>NUCLEOTIDE SEQUENCE [LARGE SCALE GENOMIC DNA]</scope>
    <source>
        <strain evidence="1 2">NBRC 107714</strain>
    </source>
</reference>
<dbReference type="AlphaFoldDB" id="A0A512IRM4"/>
<dbReference type="InterPro" id="IPR029063">
    <property type="entry name" value="SAM-dependent_MTases_sf"/>
</dbReference>
<evidence type="ECO:0008006" key="3">
    <source>
        <dbReference type="Google" id="ProtNLM"/>
    </source>
</evidence>
<organism evidence="1 2">
    <name type="scientific">Methylobacterium haplocladii</name>
    <dbReference type="NCBI Taxonomy" id="1176176"/>
    <lineage>
        <taxon>Bacteria</taxon>
        <taxon>Pseudomonadati</taxon>
        <taxon>Pseudomonadota</taxon>
        <taxon>Alphaproteobacteria</taxon>
        <taxon>Hyphomicrobiales</taxon>
        <taxon>Methylobacteriaceae</taxon>
        <taxon>Methylobacterium</taxon>
    </lineage>
</organism>
<evidence type="ECO:0000313" key="2">
    <source>
        <dbReference type="Proteomes" id="UP000321258"/>
    </source>
</evidence>
<dbReference type="Proteomes" id="UP000321258">
    <property type="component" value="Unassembled WGS sequence"/>
</dbReference>
<keyword evidence="2" id="KW-1185">Reference proteome</keyword>
<comment type="caution">
    <text evidence="1">The sequence shown here is derived from an EMBL/GenBank/DDBJ whole genome shotgun (WGS) entry which is preliminary data.</text>
</comment>
<sequence length="395" mass="43720">MAIETGTLASAAEHYLAFGRNEGRHYRPPAATTELGGGLAAPWTFRYPYRAYGALPAMEFAEPAAGPNDEAIARRIIAAWNHAAARTEREGRPDTEGMWAARTRGFSRFHRALRDADAPGLATMLAGLFQSHLAHGLAMGRATATFARHAPEPFAASWCDRLLRLAEALALADVRSPEQSDYTAPWAIPDLHTRIEAELGFPLRFPEIGAPYGVRFGGSLLPEHAFSHAYAAWRIGQIDAGPRLAEIGGGFGGLAWFMNRPDRRYTILDLPFTNALQGWFLLKTGLEVSLYGESDAAIRVLPWWEIESADTYDLVINQDSLPEMPQETASGYIARIRAIAPLFYSINQEAAAANTEALRQGIVPELVARDGGYRRLSRNMFWLRDGYVEELYTRR</sequence>